<name>A0AA86JL16_9BURK</name>
<dbReference type="EMBL" id="AP028947">
    <property type="protein sequence ID" value="BET26512.1"/>
    <property type="molecule type" value="Genomic_DNA"/>
</dbReference>
<dbReference type="RefSeq" id="WP_130556025.1">
    <property type="nucleotide sequence ID" value="NZ_AP028947.1"/>
</dbReference>
<sequence>MFLAKYLTEYDDRLTGESYIDPLGMLIIWTSFGQKIFNNRVNSISNDVRNYTLNLFNHFLVRRIIQDEKVVMSKRLSSVYGNKDSLLFKQACLLHLENIFVFSVLEYENEGVDSTGVLGIANGRRRWNESQKKPTLVFSHEQQGQILVRQLGLGVSGRYKTPLLEIGYFDRNYNYHLPNAETLWQEAEQFFFASPLQPLADLFQQHIKKLLHQDSKKPEINFSDLNQELRKTYAKVFSSSEAVGKHARNFWLKATGLDQGAAGALLKVLDNNLEGAQTEDLTPQRLMAESDRAGLSDYDLLNMAHIEQLEPFLADVTLLFTLMTHKKSQLLKDVIEKWDSFERNKKALPNHAKMLKKNLALLNVVKGTARARLDALLELADAPSLRDQVELLVEYHGQVMSERNQAPWLRLDGDQIKLQARPMSEPCKLEWPLGAWYHSYYLPQFQRLVRGYQGGMG</sequence>
<dbReference type="KEGG" id="lto:RGQ30_20130"/>
<evidence type="ECO:0000313" key="1">
    <source>
        <dbReference type="EMBL" id="BET26512.1"/>
    </source>
</evidence>
<organism evidence="1 2">
    <name type="scientific">Limnobacter thiooxidans</name>
    <dbReference type="NCBI Taxonomy" id="131080"/>
    <lineage>
        <taxon>Bacteria</taxon>
        <taxon>Pseudomonadati</taxon>
        <taxon>Pseudomonadota</taxon>
        <taxon>Betaproteobacteria</taxon>
        <taxon>Burkholderiales</taxon>
        <taxon>Burkholderiaceae</taxon>
        <taxon>Limnobacter</taxon>
    </lineage>
</organism>
<accession>A0AA86JL16</accession>
<keyword evidence="2" id="KW-1185">Reference proteome</keyword>
<dbReference type="AlphaFoldDB" id="A0AA86JL16"/>
<reference evidence="1 2" key="1">
    <citation type="submission" date="2023-10" db="EMBL/GenBank/DDBJ databases">
        <title>Complete Genome Sequence of Limnobacter thiooxidans CS-K2T, Isolated from freshwater lake sediments in Bavaria, Germany.</title>
        <authorList>
            <person name="Naruki M."/>
            <person name="Watanabe A."/>
            <person name="Warashina T."/>
            <person name="Morita T."/>
            <person name="Arakawa K."/>
        </authorList>
    </citation>
    <scope>NUCLEOTIDE SEQUENCE [LARGE SCALE GENOMIC DNA]</scope>
    <source>
        <strain evidence="1 2">CS-K2</strain>
    </source>
</reference>
<evidence type="ECO:0000313" key="2">
    <source>
        <dbReference type="Proteomes" id="UP001329151"/>
    </source>
</evidence>
<dbReference type="Proteomes" id="UP001329151">
    <property type="component" value="Chromosome"/>
</dbReference>
<gene>
    <name evidence="1" type="ORF">RGQ30_20130</name>
</gene>
<proteinExistence type="predicted"/>
<protein>
    <submittedName>
        <fullName evidence="1">Uncharacterized protein</fullName>
    </submittedName>
</protein>